<dbReference type="GO" id="GO:0016787">
    <property type="term" value="F:hydrolase activity"/>
    <property type="evidence" value="ECO:0007669"/>
    <property type="project" value="UniProtKB-KW"/>
</dbReference>
<dbReference type="InterPro" id="IPR015797">
    <property type="entry name" value="NUDIX_hydrolase-like_dom_sf"/>
</dbReference>
<proteinExistence type="predicted"/>
<dbReference type="Pfam" id="PF00293">
    <property type="entry name" value="NUDIX"/>
    <property type="match status" value="1"/>
</dbReference>
<comment type="caution">
    <text evidence="3">The sequence shown here is derived from an EMBL/GenBank/DDBJ whole genome shotgun (WGS) entry which is preliminary data.</text>
</comment>
<feature type="region of interest" description="Disordered" evidence="1">
    <location>
        <begin position="46"/>
        <end position="70"/>
    </location>
</feature>
<accession>A0ABS5KJR0</accession>
<dbReference type="RefSeq" id="WP_212007936.1">
    <property type="nucleotide sequence ID" value="NZ_JAAFYZ010000011.1"/>
</dbReference>
<organism evidence="3 4">
    <name type="scientific">Catenulispora pinistramenti</name>
    <dbReference type="NCBI Taxonomy" id="2705254"/>
    <lineage>
        <taxon>Bacteria</taxon>
        <taxon>Bacillati</taxon>
        <taxon>Actinomycetota</taxon>
        <taxon>Actinomycetes</taxon>
        <taxon>Catenulisporales</taxon>
        <taxon>Catenulisporaceae</taxon>
        <taxon>Catenulispora</taxon>
    </lineage>
</organism>
<evidence type="ECO:0000259" key="2">
    <source>
        <dbReference type="PROSITE" id="PS51462"/>
    </source>
</evidence>
<dbReference type="EMBL" id="JAAFYZ010000011">
    <property type="protein sequence ID" value="MBS2546285.1"/>
    <property type="molecule type" value="Genomic_DNA"/>
</dbReference>
<dbReference type="InterPro" id="IPR000086">
    <property type="entry name" value="NUDIX_hydrolase_dom"/>
</dbReference>
<dbReference type="PROSITE" id="PS51462">
    <property type="entry name" value="NUDIX"/>
    <property type="match status" value="1"/>
</dbReference>
<reference evidence="3 4" key="1">
    <citation type="submission" date="2020-02" db="EMBL/GenBank/DDBJ databases">
        <title>Acidophilic actinobacteria isolated from forest soil.</title>
        <authorList>
            <person name="Golinska P."/>
        </authorList>
    </citation>
    <scope>NUCLEOTIDE SEQUENCE [LARGE SCALE GENOMIC DNA]</scope>
    <source>
        <strain evidence="3 4">NL8</strain>
    </source>
</reference>
<protein>
    <submittedName>
        <fullName evidence="3">NUDIX hydrolase</fullName>
    </submittedName>
</protein>
<dbReference type="SUPFAM" id="SSF55811">
    <property type="entry name" value="Nudix"/>
    <property type="match status" value="1"/>
</dbReference>
<keyword evidence="4" id="KW-1185">Reference proteome</keyword>
<sequence>MNREKPHIVWRETPPPPDMPVTQAYTWALDPDDGRVLLQDRGMDLEPGCRRYNLPGGRPEPEDDGDPLKTAAREALEESQIHLDTTRAVYLGYQEITEDPYRPGPYAQLRYAAPIIGYDPIGPDPDTADGRVNRRYLVSLERAPELLGWGEHGVAQAEAAFRAGQKLGFPVESPAPDGYRDA</sequence>
<dbReference type="CDD" id="cd02883">
    <property type="entry name" value="NUDIX_Hydrolase"/>
    <property type="match status" value="1"/>
</dbReference>
<evidence type="ECO:0000313" key="3">
    <source>
        <dbReference type="EMBL" id="MBS2546285.1"/>
    </source>
</evidence>
<gene>
    <name evidence="3" type="ORF">KGQ19_05345</name>
</gene>
<keyword evidence="3" id="KW-0378">Hydrolase</keyword>
<evidence type="ECO:0000313" key="4">
    <source>
        <dbReference type="Proteomes" id="UP000730482"/>
    </source>
</evidence>
<evidence type="ECO:0000256" key="1">
    <source>
        <dbReference type="SAM" id="MobiDB-lite"/>
    </source>
</evidence>
<dbReference type="Gene3D" id="3.90.79.10">
    <property type="entry name" value="Nucleoside Triphosphate Pyrophosphohydrolase"/>
    <property type="match status" value="1"/>
</dbReference>
<dbReference type="Proteomes" id="UP000730482">
    <property type="component" value="Unassembled WGS sequence"/>
</dbReference>
<name>A0ABS5KJR0_9ACTN</name>
<feature type="domain" description="Nudix hydrolase" evidence="2">
    <location>
        <begin position="19"/>
        <end position="160"/>
    </location>
</feature>